<proteinExistence type="predicted"/>
<dbReference type="AlphaFoldDB" id="A0AAX4PKF3"/>
<protein>
    <submittedName>
        <fullName evidence="5">RNA-binding protein</fullName>
    </submittedName>
</protein>
<dbReference type="Proteomes" id="UP001472866">
    <property type="component" value="Chromosome 16"/>
</dbReference>
<gene>
    <name evidence="5" type="ORF">HKI87_16g83600</name>
</gene>
<sequence>MADQGNDGAKVEQANGAAPAAAVENEIKAFIGGLAWAVTDEQLKEEFEKYGIVGANVTVNRYNGRSRGFGFVSFETEEGRQKAVDELHDKEVWGRQITVAPAKPRDPDAPRPRRGRGRGRGRGAPMDVDGAAPGAGGPSEESA</sequence>
<organism evidence="5 6">
    <name type="scientific">Chloropicon roscoffensis</name>
    <dbReference type="NCBI Taxonomy" id="1461544"/>
    <lineage>
        <taxon>Eukaryota</taxon>
        <taxon>Viridiplantae</taxon>
        <taxon>Chlorophyta</taxon>
        <taxon>Chloropicophyceae</taxon>
        <taxon>Chloropicales</taxon>
        <taxon>Chloropicaceae</taxon>
        <taxon>Chloropicon</taxon>
    </lineage>
</organism>
<name>A0AAX4PKF3_9CHLO</name>
<dbReference type="SUPFAM" id="SSF54928">
    <property type="entry name" value="RNA-binding domain, RBD"/>
    <property type="match status" value="1"/>
</dbReference>
<keyword evidence="6" id="KW-1185">Reference proteome</keyword>
<dbReference type="Gene3D" id="3.30.70.330">
    <property type="match status" value="1"/>
</dbReference>
<keyword evidence="1 2" id="KW-0694">RNA-binding</keyword>
<evidence type="ECO:0000259" key="4">
    <source>
        <dbReference type="PROSITE" id="PS50102"/>
    </source>
</evidence>
<dbReference type="InterPro" id="IPR012677">
    <property type="entry name" value="Nucleotide-bd_a/b_plait_sf"/>
</dbReference>
<dbReference type="PROSITE" id="PS50102">
    <property type="entry name" value="RRM"/>
    <property type="match status" value="1"/>
</dbReference>
<evidence type="ECO:0000256" key="1">
    <source>
        <dbReference type="ARBA" id="ARBA00022884"/>
    </source>
</evidence>
<dbReference type="Pfam" id="PF00076">
    <property type="entry name" value="RRM_1"/>
    <property type="match status" value="1"/>
</dbReference>
<evidence type="ECO:0000313" key="6">
    <source>
        <dbReference type="Proteomes" id="UP001472866"/>
    </source>
</evidence>
<reference evidence="5 6" key="1">
    <citation type="submission" date="2024-03" db="EMBL/GenBank/DDBJ databases">
        <title>Complete genome sequence of the green alga Chloropicon roscoffensis RCC1871.</title>
        <authorList>
            <person name="Lemieux C."/>
            <person name="Pombert J.-F."/>
            <person name="Otis C."/>
            <person name="Turmel M."/>
        </authorList>
    </citation>
    <scope>NUCLEOTIDE SEQUENCE [LARGE SCALE GENOMIC DNA]</scope>
    <source>
        <strain evidence="5 6">RCC1871</strain>
    </source>
</reference>
<dbReference type="InterPro" id="IPR000504">
    <property type="entry name" value="RRM_dom"/>
</dbReference>
<dbReference type="GO" id="GO:0003723">
    <property type="term" value="F:RNA binding"/>
    <property type="evidence" value="ECO:0007669"/>
    <property type="project" value="UniProtKB-UniRule"/>
</dbReference>
<feature type="region of interest" description="Disordered" evidence="3">
    <location>
        <begin position="97"/>
        <end position="143"/>
    </location>
</feature>
<accession>A0AAX4PKF3</accession>
<dbReference type="InterPro" id="IPR052462">
    <property type="entry name" value="SLIRP/GR-RBP-like"/>
</dbReference>
<evidence type="ECO:0000256" key="3">
    <source>
        <dbReference type="SAM" id="MobiDB-lite"/>
    </source>
</evidence>
<dbReference type="SMART" id="SM00360">
    <property type="entry name" value="RRM"/>
    <property type="match status" value="1"/>
</dbReference>
<feature type="compositionally biased region" description="Basic residues" evidence="3">
    <location>
        <begin position="112"/>
        <end position="121"/>
    </location>
</feature>
<dbReference type="InterPro" id="IPR035979">
    <property type="entry name" value="RBD_domain_sf"/>
</dbReference>
<dbReference type="PANTHER" id="PTHR48027">
    <property type="entry name" value="HETEROGENEOUS NUCLEAR RIBONUCLEOPROTEIN 87F-RELATED"/>
    <property type="match status" value="1"/>
</dbReference>
<evidence type="ECO:0000313" key="5">
    <source>
        <dbReference type="EMBL" id="WZN66790.1"/>
    </source>
</evidence>
<dbReference type="EMBL" id="CP151516">
    <property type="protein sequence ID" value="WZN66790.1"/>
    <property type="molecule type" value="Genomic_DNA"/>
</dbReference>
<evidence type="ECO:0000256" key="2">
    <source>
        <dbReference type="PROSITE-ProRule" id="PRU00176"/>
    </source>
</evidence>
<feature type="domain" description="RRM" evidence="4">
    <location>
        <begin position="27"/>
        <end position="104"/>
    </location>
</feature>